<gene>
    <name evidence="1" type="ORF">ACD_2C00040G0001</name>
</gene>
<dbReference type="EMBL" id="AMFJ01000040">
    <property type="protein sequence ID" value="EKE30115.1"/>
    <property type="molecule type" value="Genomic_DNA"/>
</dbReference>
<organism evidence="1">
    <name type="scientific">uncultured bacterium</name>
    <name type="common">gcode 4</name>
    <dbReference type="NCBI Taxonomy" id="1234023"/>
    <lineage>
        <taxon>Bacteria</taxon>
        <taxon>environmental samples</taxon>
    </lineage>
</organism>
<protein>
    <submittedName>
        <fullName evidence="1">Uncharacterized protein</fullName>
    </submittedName>
</protein>
<sequence>MDTPNTTEHVPSKDFLKARVIYDKLQEDEKRIFEEEIGKQKPALKLSEKLRTIFETTRTSISNALKKSKLTKVKIDQKTFPEQLLDWEIDSTVPVYLTITSIQEAEDEVRIQIDELAEKISKEFKIDKLAFFDLFFEFFVYFHYYVLSNEPEDFGGFVPKWYEHRDFWEVTNSFSHLMFKWVSYEELERTREKLLKIFSEQFPHRDASRILTFISKSSFVESIVWFRSVILDANRNMN</sequence>
<reference evidence="1" key="1">
    <citation type="journal article" date="2012" name="Science">
        <title>Fermentation, hydrogen, and sulfur metabolism in multiple uncultivated bacterial phyla.</title>
        <authorList>
            <person name="Wrighton K.C."/>
            <person name="Thomas B.C."/>
            <person name="Sharon I."/>
            <person name="Miller C.S."/>
            <person name="Castelle C.J."/>
            <person name="VerBerkmoes N.C."/>
            <person name="Wilkins M.J."/>
            <person name="Hettich R.L."/>
            <person name="Lipton M.S."/>
            <person name="Williams K.H."/>
            <person name="Long P.E."/>
            <person name="Banfield J.F."/>
        </authorList>
    </citation>
    <scope>NUCLEOTIDE SEQUENCE [LARGE SCALE GENOMIC DNA]</scope>
</reference>
<name>K2H2P5_9BACT</name>
<dbReference type="AlphaFoldDB" id="K2H2P5"/>
<accession>K2H2P5</accession>
<evidence type="ECO:0000313" key="1">
    <source>
        <dbReference type="EMBL" id="EKE30115.1"/>
    </source>
</evidence>
<proteinExistence type="predicted"/>
<comment type="caution">
    <text evidence="1">The sequence shown here is derived from an EMBL/GenBank/DDBJ whole genome shotgun (WGS) entry which is preliminary data.</text>
</comment>